<feature type="region of interest" description="Disordered" evidence="1">
    <location>
        <begin position="144"/>
        <end position="177"/>
    </location>
</feature>
<dbReference type="PROSITE" id="PS50004">
    <property type="entry name" value="C2"/>
    <property type="match status" value="2"/>
</dbReference>
<dbReference type="SMART" id="SM00239">
    <property type="entry name" value="C2"/>
    <property type="match status" value="3"/>
</dbReference>
<dbReference type="PANTHER" id="PTHR31425:SF35">
    <property type="entry name" value="MULTIPLE C2 DOMAIN AND TRANSMEMBRANE REGION PROTEIN 16"/>
    <property type="match status" value="1"/>
</dbReference>
<sequence>MGTVRKLVVEVIEARNLLPKDGHGTSSPYVLVDFYGQRRKTRTVTRDLSPQWNEILEFNVGKPSDVFGDMLKLDVYHDKSIGPTTRNNFLGRIRLSATQFVKKGEEALIYYPLEKKYWFSWISGEIGLKIYFVEQLVVPQVKVEPKQTPPAESTEAAPEGAKPNSIEEEPPAQVVENPTTVEAEPLAKEAENPTSVLLDPHPPQEDEFTQVKRSVSLGSIPEVKVSNNINTVTGPRLISRALSVIFSDAESVGCPVVKIVVSGSHVVSKPARKIVLFEWDQTFAFGRDAPDSSSLLEVSVWDPSSAKSFDPISDVAGHVFLGGICFDHGRPNLCTGNHASKSKVYQSPKLWYLRSSVIEAQDISHLTHNSKESSYHIKAQLGFQVQKTKSIPQLVLDLRLGAKTWSSCVDDRKVASRWFTFEDPNEEKRIYKGRVHLRLCFDGGYHVMDEAAHVCSDYRPTARQLWKAPIGTVELGIIGCKNLLPMKGKGSTDAYAVAKYGNKWVHTRTISDSLEPRWNEQYTWRGYDPSTLLTIGVFDGCRK</sequence>
<dbReference type="InterPro" id="IPR035892">
    <property type="entry name" value="C2_domain_sf"/>
</dbReference>
<proteinExistence type="predicted"/>
<evidence type="ECO:0000313" key="3">
    <source>
        <dbReference type="EMBL" id="KAG5619726.1"/>
    </source>
</evidence>
<dbReference type="AlphaFoldDB" id="A0A9J6A525"/>
<dbReference type="EMBL" id="JACXVP010000002">
    <property type="protein sequence ID" value="KAG5619726.1"/>
    <property type="molecule type" value="Genomic_DNA"/>
</dbReference>
<dbReference type="InterPro" id="IPR047259">
    <property type="entry name" value="QUIRKY-like"/>
</dbReference>
<dbReference type="PANTHER" id="PTHR31425">
    <property type="entry name" value="PHOSPHORIBOSYLANTHRANILATE TRANSFERASE ISOFORM 1"/>
    <property type="match status" value="1"/>
</dbReference>
<keyword evidence="4" id="KW-1185">Reference proteome</keyword>
<dbReference type="Proteomes" id="UP000824120">
    <property type="component" value="Chromosome 2"/>
</dbReference>
<dbReference type="SUPFAM" id="SSF49562">
    <property type="entry name" value="C2 domain (Calcium/lipid-binding domain, CaLB)"/>
    <property type="match status" value="4"/>
</dbReference>
<dbReference type="OrthoDB" id="67700at2759"/>
<evidence type="ECO:0000313" key="4">
    <source>
        <dbReference type="Proteomes" id="UP000824120"/>
    </source>
</evidence>
<dbReference type="CDD" id="cd04022">
    <property type="entry name" value="C2A_MCTP_PRT_plant"/>
    <property type="match status" value="1"/>
</dbReference>
<evidence type="ECO:0000256" key="1">
    <source>
        <dbReference type="SAM" id="MobiDB-lite"/>
    </source>
</evidence>
<reference evidence="3 4" key="1">
    <citation type="submission" date="2020-09" db="EMBL/GenBank/DDBJ databases">
        <title>De no assembly of potato wild relative species, Solanum commersonii.</title>
        <authorList>
            <person name="Cho K."/>
        </authorList>
    </citation>
    <scope>NUCLEOTIDE SEQUENCE [LARGE SCALE GENOMIC DNA]</scope>
    <source>
        <strain evidence="3">LZ3.2</strain>
        <tissue evidence="3">Leaf</tissue>
    </source>
</reference>
<gene>
    <name evidence="3" type="ORF">H5410_004944</name>
</gene>
<dbReference type="InterPro" id="IPR000008">
    <property type="entry name" value="C2_dom"/>
</dbReference>
<dbReference type="Gene3D" id="2.60.40.150">
    <property type="entry name" value="C2 domain"/>
    <property type="match status" value="2"/>
</dbReference>
<dbReference type="Pfam" id="PF00168">
    <property type="entry name" value="C2"/>
    <property type="match status" value="3"/>
</dbReference>
<accession>A0A9J6A525</accession>
<feature type="domain" description="C2" evidence="2">
    <location>
        <begin position="1"/>
        <end position="110"/>
    </location>
</feature>
<protein>
    <recommendedName>
        <fullName evidence="2">C2 domain-containing protein</fullName>
    </recommendedName>
</protein>
<name>A0A9J6A525_SOLCO</name>
<feature type="domain" description="C2" evidence="2">
    <location>
        <begin position="454"/>
        <end position="543"/>
    </location>
</feature>
<comment type="caution">
    <text evidence="3">The sequence shown here is derived from an EMBL/GenBank/DDBJ whole genome shotgun (WGS) entry which is preliminary data.</text>
</comment>
<evidence type="ECO:0000259" key="2">
    <source>
        <dbReference type="PROSITE" id="PS50004"/>
    </source>
</evidence>
<organism evidence="3 4">
    <name type="scientific">Solanum commersonii</name>
    <name type="common">Commerson's wild potato</name>
    <name type="synonym">Commerson's nightshade</name>
    <dbReference type="NCBI Taxonomy" id="4109"/>
    <lineage>
        <taxon>Eukaryota</taxon>
        <taxon>Viridiplantae</taxon>
        <taxon>Streptophyta</taxon>
        <taxon>Embryophyta</taxon>
        <taxon>Tracheophyta</taxon>
        <taxon>Spermatophyta</taxon>
        <taxon>Magnoliopsida</taxon>
        <taxon>eudicotyledons</taxon>
        <taxon>Gunneridae</taxon>
        <taxon>Pentapetalae</taxon>
        <taxon>asterids</taxon>
        <taxon>lamiids</taxon>
        <taxon>Solanales</taxon>
        <taxon>Solanaceae</taxon>
        <taxon>Solanoideae</taxon>
        <taxon>Solaneae</taxon>
        <taxon>Solanum</taxon>
    </lineage>
</organism>